<accession>A0AAD4BEA4</accession>
<keyword evidence="4" id="KW-1185">Reference proteome</keyword>
<keyword evidence="2" id="KW-0472">Membrane</keyword>
<keyword evidence="2" id="KW-1133">Transmembrane helix</keyword>
<name>A0AAD4BEA4_BOLED</name>
<dbReference type="Proteomes" id="UP001194468">
    <property type="component" value="Unassembled WGS sequence"/>
</dbReference>
<keyword evidence="2" id="KW-0812">Transmembrane</keyword>
<comment type="caution">
    <text evidence="3">The sequence shown here is derived from an EMBL/GenBank/DDBJ whole genome shotgun (WGS) entry which is preliminary data.</text>
</comment>
<reference evidence="3" key="2">
    <citation type="journal article" date="2020" name="Nat. Commun.">
        <title>Large-scale genome sequencing of mycorrhizal fungi provides insights into the early evolution of symbiotic traits.</title>
        <authorList>
            <person name="Miyauchi S."/>
            <person name="Kiss E."/>
            <person name="Kuo A."/>
            <person name="Drula E."/>
            <person name="Kohler A."/>
            <person name="Sanchez-Garcia M."/>
            <person name="Morin E."/>
            <person name="Andreopoulos B."/>
            <person name="Barry K.W."/>
            <person name="Bonito G."/>
            <person name="Buee M."/>
            <person name="Carver A."/>
            <person name="Chen C."/>
            <person name="Cichocki N."/>
            <person name="Clum A."/>
            <person name="Culley D."/>
            <person name="Crous P.W."/>
            <person name="Fauchery L."/>
            <person name="Girlanda M."/>
            <person name="Hayes R.D."/>
            <person name="Keri Z."/>
            <person name="LaButti K."/>
            <person name="Lipzen A."/>
            <person name="Lombard V."/>
            <person name="Magnuson J."/>
            <person name="Maillard F."/>
            <person name="Murat C."/>
            <person name="Nolan M."/>
            <person name="Ohm R.A."/>
            <person name="Pangilinan J."/>
            <person name="Pereira M.F."/>
            <person name="Perotto S."/>
            <person name="Peter M."/>
            <person name="Pfister S."/>
            <person name="Riley R."/>
            <person name="Sitrit Y."/>
            <person name="Stielow J.B."/>
            <person name="Szollosi G."/>
            <person name="Zifcakova L."/>
            <person name="Stursova M."/>
            <person name="Spatafora J.W."/>
            <person name="Tedersoo L."/>
            <person name="Vaario L.M."/>
            <person name="Yamada A."/>
            <person name="Yan M."/>
            <person name="Wang P."/>
            <person name="Xu J."/>
            <person name="Bruns T."/>
            <person name="Baldrian P."/>
            <person name="Vilgalys R."/>
            <person name="Dunand C."/>
            <person name="Henrissat B."/>
            <person name="Grigoriev I.V."/>
            <person name="Hibbett D."/>
            <person name="Nagy L.G."/>
            <person name="Martin F.M."/>
        </authorList>
    </citation>
    <scope>NUCLEOTIDE SEQUENCE</scope>
    <source>
        <strain evidence="3">BED1</strain>
    </source>
</reference>
<evidence type="ECO:0000313" key="3">
    <source>
        <dbReference type="EMBL" id="KAF8424415.1"/>
    </source>
</evidence>
<protein>
    <submittedName>
        <fullName evidence="3">Uncharacterized protein</fullName>
    </submittedName>
</protein>
<feature type="region of interest" description="Disordered" evidence="1">
    <location>
        <begin position="97"/>
        <end position="130"/>
    </location>
</feature>
<evidence type="ECO:0000313" key="4">
    <source>
        <dbReference type="Proteomes" id="UP001194468"/>
    </source>
</evidence>
<organism evidence="3 4">
    <name type="scientific">Boletus edulis BED1</name>
    <dbReference type="NCBI Taxonomy" id="1328754"/>
    <lineage>
        <taxon>Eukaryota</taxon>
        <taxon>Fungi</taxon>
        <taxon>Dikarya</taxon>
        <taxon>Basidiomycota</taxon>
        <taxon>Agaricomycotina</taxon>
        <taxon>Agaricomycetes</taxon>
        <taxon>Agaricomycetidae</taxon>
        <taxon>Boletales</taxon>
        <taxon>Boletineae</taxon>
        <taxon>Boletaceae</taxon>
        <taxon>Boletoideae</taxon>
        <taxon>Boletus</taxon>
    </lineage>
</organism>
<reference evidence="3" key="1">
    <citation type="submission" date="2019-10" db="EMBL/GenBank/DDBJ databases">
        <authorList>
            <consortium name="DOE Joint Genome Institute"/>
            <person name="Kuo A."/>
            <person name="Miyauchi S."/>
            <person name="Kiss E."/>
            <person name="Drula E."/>
            <person name="Kohler A."/>
            <person name="Sanchez-Garcia M."/>
            <person name="Andreopoulos B."/>
            <person name="Barry K.W."/>
            <person name="Bonito G."/>
            <person name="Buee M."/>
            <person name="Carver A."/>
            <person name="Chen C."/>
            <person name="Cichocki N."/>
            <person name="Clum A."/>
            <person name="Culley D."/>
            <person name="Crous P.W."/>
            <person name="Fauchery L."/>
            <person name="Girlanda M."/>
            <person name="Hayes R."/>
            <person name="Keri Z."/>
            <person name="LaButti K."/>
            <person name="Lipzen A."/>
            <person name="Lombard V."/>
            <person name="Magnuson J."/>
            <person name="Maillard F."/>
            <person name="Morin E."/>
            <person name="Murat C."/>
            <person name="Nolan M."/>
            <person name="Ohm R."/>
            <person name="Pangilinan J."/>
            <person name="Pereira M."/>
            <person name="Perotto S."/>
            <person name="Peter M."/>
            <person name="Riley R."/>
            <person name="Sitrit Y."/>
            <person name="Stielow B."/>
            <person name="Szollosi G."/>
            <person name="Zifcakova L."/>
            <person name="Stursova M."/>
            <person name="Spatafora J.W."/>
            <person name="Tedersoo L."/>
            <person name="Vaario L.-M."/>
            <person name="Yamada A."/>
            <person name="Yan M."/>
            <person name="Wang P."/>
            <person name="Xu J."/>
            <person name="Bruns T."/>
            <person name="Baldrian P."/>
            <person name="Vilgalys R."/>
            <person name="Henrissat B."/>
            <person name="Grigoriev I.V."/>
            <person name="Hibbett D."/>
            <person name="Nagy L.G."/>
            <person name="Martin F.M."/>
        </authorList>
    </citation>
    <scope>NUCLEOTIDE SEQUENCE</scope>
    <source>
        <strain evidence="3">BED1</strain>
    </source>
</reference>
<sequence length="130" mass="14032">MSAYPSAPRPLNVLYQTRDLLDGVTGISGNGYLFLEASISTAFCILIPRFVISIRELYDRDIHRCFHIDTGFGMQSRSNASADTTVSAMAFADINQGPEVEGATDNSSDVEMGRVHGSGLNEDSPIEGRG</sequence>
<feature type="transmembrane region" description="Helical" evidence="2">
    <location>
        <begin position="31"/>
        <end position="52"/>
    </location>
</feature>
<evidence type="ECO:0000256" key="1">
    <source>
        <dbReference type="SAM" id="MobiDB-lite"/>
    </source>
</evidence>
<dbReference type="EMBL" id="WHUW01000104">
    <property type="protein sequence ID" value="KAF8424415.1"/>
    <property type="molecule type" value="Genomic_DNA"/>
</dbReference>
<evidence type="ECO:0000256" key="2">
    <source>
        <dbReference type="SAM" id="Phobius"/>
    </source>
</evidence>
<gene>
    <name evidence="3" type="ORF">L210DRAFT_3765502</name>
</gene>
<dbReference type="AlphaFoldDB" id="A0AAD4BEA4"/>
<proteinExistence type="predicted"/>